<accession>A0A225WUG4</accession>
<dbReference type="Pfam" id="PF21056">
    <property type="entry name" value="ZSWIM1-3_RNaseH-like"/>
    <property type="match status" value="1"/>
</dbReference>
<sequence>MVLVNSTHDTNTNRYKLFRFAMHDVFGRVEDCWLILKTDRKWSIRSTRSLVRTKEKPNLQLAMDVFKRDNPEWNNIKVVMTDKVLREKEVLHAAWPNARQLLCSWHVETWLKKQRSIKDLKVIMKGLVNAESQQQYDDLKDALLTTVDGNDDSLRYKSFMKHRDTSTDEWVMFKRVEFRI</sequence>
<dbReference type="OrthoDB" id="90541at2759"/>
<reference evidence="3" key="1">
    <citation type="submission" date="2017-03" db="EMBL/GenBank/DDBJ databases">
        <title>Phytopthora megakarya and P. palmivora, two closely related causual agents of cacao black pod achieved similar genome size and gene model numbers by different mechanisms.</title>
        <authorList>
            <person name="Ali S."/>
            <person name="Shao J."/>
            <person name="Larry D.J."/>
            <person name="Kronmiller B."/>
            <person name="Shen D."/>
            <person name="Strem M.D."/>
            <person name="Melnick R.L."/>
            <person name="Guiltinan M.J."/>
            <person name="Tyler B.M."/>
            <person name="Meinhardt L.W."/>
            <person name="Bailey B.A."/>
        </authorList>
    </citation>
    <scope>NUCLEOTIDE SEQUENCE [LARGE SCALE GENOMIC DNA]</scope>
    <source>
        <strain evidence="3">zdho120</strain>
    </source>
</reference>
<evidence type="ECO:0000259" key="1">
    <source>
        <dbReference type="Pfam" id="PF21056"/>
    </source>
</evidence>
<evidence type="ECO:0000313" key="3">
    <source>
        <dbReference type="Proteomes" id="UP000198211"/>
    </source>
</evidence>
<dbReference type="InterPro" id="IPR052579">
    <property type="entry name" value="Zinc_finger_SWIM"/>
</dbReference>
<protein>
    <recommendedName>
        <fullName evidence="1">ZSWIM1/3 RNaseH-like domain-containing protein</fullName>
    </recommendedName>
</protein>
<dbReference type="InterPro" id="IPR048324">
    <property type="entry name" value="ZSWIM1-3_RNaseH-like"/>
</dbReference>
<dbReference type="Proteomes" id="UP000198211">
    <property type="component" value="Unassembled WGS sequence"/>
</dbReference>
<keyword evidence="3" id="KW-1185">Reference proteome</keyword>
<comment type="caution">
    <text evidence="2">The sequence shown here is derived from an EMBL/GenBank/DDBJ whole genome shotgun (WGS) entry which is preliminary data.</text>
</comment>
<name>A0A225WUG4_9STRA</name>
<proteinExistence type="predicted"/>
<dbReference type="EMBL" id="NBNE01000312">
    <property type="protein sequence ID" value="OWZ20550.1"/>
    <property type="molecule type" value="Genomic_DNA"/>
</dbReference>
<gene>
    <name evidence="2" type="ORF">PHMEG_0005012</name>
</gene>
<feature type="domain" description="ZSWIM1/3 RNaseH-like" evidence="1">
    <location>
        <begin position="2"/>
        <end position="101"/>
    </location>
</feature>
<organism evidence="2 3">
    <name type="scientific">Phytophthora megakarya</name>
    <dbReference type="NCBI Taxonomy" id="4795"/>
    <lineage>
        <taxon>Eukaryota</taxon>
        <taxon>Sar</taxon>
        <taxon>Stramenopiles</taxon>
        <taxon>Oomycota</taxon>
        <taxon>Peronosporomycetes</taxon>
        <taxon>Peronosporales</taxon>
        <taxon>Peronosporaceae</taxon>
        <taxon>Phytophthora</taxon>
    </lineage>
</organism>
<dbReference type="PANTHER" id="PTHR31569">
    <property type="entry name" value="SWIM-TYPE DOMAIN-CONTAINING PROTEIN"/>
    <property type="match status" value="1"/>
</dbReference>
<dbReference type="AlphaFoldDB" id="A0A225WUG4"/>
<evidence type="ECO:0000313" key="2">
    <source>
        <dbReference type="EMBL" id="OWZ20550.1"/>
    </source>
</evidence>
<dbReference type="PANTHER" id="PTHR31569:SF4">
    <property type="entry name" value="SWIM-TYPE DOMAIN-CONTAINING PROTEIN"/>
    <property type="match status" value="1"/>
</dbReference>